<dbReference type="PROSITE" id="PS50977">
    <property type="entry name" value="HTH_TETR_2"/>
    <property type="match status" value="1"/>
</dbReference>
<dbReference type="SUPFAM" id="SSF48498">
    <property type="entry name" value="Tetracyclin repressor-like, C-terminal domain"/>
    <property type="match status" value="1"/>
</dbReference>
<dbReference type="GO" id="GO:0003700">
    <property type="term" value="F:DNA-binding transcription factor activity"/>
    <property type="evidence" value="ECO:0007669"/>
    <property type="project" value="TreeGrafter"/>
</dbReference>
<evidence type="ECO:0000259" key="5">
    <source>
        <dbReference type="PROSITE" id="PS50977"/>
    </source>
</evidence>
<dbReference type="EMBL" id="PVZC01000005">
    <property type="protein sequence ID" value="PRX98136.1"/>
    <property type="molecule type" value="Genomic_DNA"/>
</dbReference>
<dbReference type="Pfam" id="PF00440">
    <property type="entry name" value="TetR_N"/>
    <property type="match status" value="1"/>
</dbReference>
<reference evidence="6 7" key="1">
    <citation type="submission" date="2018-03" db="EMBL/GenBank/DDBJ databases">
        <title>Genomic Encyclopedia of Archaeal and Bacterial Type Strains, Phase II (KMG-II): from individual species to whole genera.</title>
        <authorList>
            <person name="Goeker M."/>
        </authorList>
    </citation>
    <scope>NUCLEOTIDE SEQUENCE [LARGE SCALE GENOMIC DNA]</scope>
    <source>
        <strain evidence="6 7">DSM 45601</strain>
    </source>
</reference>
<dbReference type="OrthoDB" id="9795011at2"/>
<evidence type="ECO:0000313" key="6">
    <source>
        <dbReference type="EMBL" id="PRX98136.1"/>
    </source>
</evidence>
<dbReference type="SUPFAM" id="SSF46689">
    <property type="entry name" value="Homeodomain-like"/>
    <property type="match status" value="1"/>
</dbReference>
<dbReference type="Pfam" id="PF21597">
    <property type="entry name" value="TetR_C_43"/>
    <property type="match status" value="1"/>
</dbReference>
<gene>
    <name evidence="6" type="ORF">CLV72_105489</name>
</gene>
<comment type="caution">
    <text evidence="6">The sequence shown here is derived from an EMBL/GenBank/DDBJ whole genome shotgun (WGS) entry which is preliminary data.</text>
</comment>
<evidence type="ECO:0000256" key="1">
    <source>
        <dbReference type="ARBA" id="ARBA00023015"/>
    </source>
</evidence>
<keyword evidence="2 4" id="KW-0238">DNA-binding</keyword>
<feature type="domain" description="HTH tetR-type" evidence="5">
    <location>
        <begin position="20"/>
        <end position="79"/>
    </location>
</feature>
<name>A0A2T0Q2X2_9ACTN</name>
<sequence length="216" mass="23024">MSAEPSRMPGDAAGLRTDARRNRDRIIEVARELFAGRGLDVPMATIARRAGVGVATLYRRFPTKDSLVIEVFADQFAACAAVVDEGLADPDPWRGFCAAVERLCAMQIADRGFSAAFLAAYPDVIDVDATRERALRGATALADRAKAAGRLRADFAPDDLLLLLTANSGIAGGSAELARAASRRLVAYLLNSFRADHADPAVPLPPPAPLSVHDVW</sequence>
<proteinExistence type="predicted"/>
<evidence type="ECO:0000256" key="3">
    <source>
        <dbReference type="ARBA" id="ARBA00023163"/>
    </source>
</evidence>
<dbReference type="InterPro" id="IPR050109">
    <property type="entry name" value="HTH-type_TetR-like_transc_reg"/>
</dbReference>
<dbReference type="InterPro" id="IPR049445">
    <property type="entry name" value="TetR_SbtR-like_C"/>
</dbReference>
<evidence type="ECO:0000256" key="2">
    <source>
        <dbReference type="ARBA" id="ARBA00023125"/>
    </source>
</evidence>
<dbReference type="AlphaFoldDB" id="A0A2T0Q2X2"/>
<feature type="DNA-binding region" description="H-T-H motif" evidence="4">
    <location>
        <begin position="42"/>
        <end position="61"/>
    </location>
</feature>
<dbReference type="PRINTS" id="PR00455">
    <property type="entry name" value="HTHTETR"/>
</dbReference>
<evidence type="ECO:0000256" key="4">
    <source>
        <dbReference type="PROSITE-ProRule" id="PRU00335"/>
    </source>
</evidence>
<accession>A0A2T0Q2X2</accession>
<dbReference type="InterPro" id="IPR001647">
    <property type="entry name" value="HTH_TetR"/>
</dbReference>
<organism evidence="6 7">
    <name type="scientific">Allonocardiopsis opalescens</name>
    <dbReference type="NCBI Taxonomy" id="1144618"/>
    <lineage>
        <taxon>Bacteria</taxon>
        <taxon>Bacillati</taxon>
        <taxon>Actinomycetota</taxon>
        <taxon>Actinomycetes</taxon>
        <taxon>Streptosporangiales</taxon>
        <taxon>Allonocardiopsis</taxon>
    </lineage>
</organism>
<keyword evidence="1" id="KW-0805">Transcription regulation</keyword>
<dbReference type="PANTHER" id="PTHR30055">
    <property type="entry name" value="HTH-TYPE TRANSCRIPTIONAL REGULATOR RUTR"/>
    <property type="match status" value="1"/>
</dbReference>
<keyword evidence="3" id="KW-0804">Transcription</keyword>
<protein>
    <submittedName>
        <fullName evidence="6">TetR family transcriptional regulator</fullName>
    </submittedName>
</protein>
<dbReference type="InterPro" id="IPR009057">
    <property type="entry name" value="Homeodomain-like_sf"/>
</dbReference>
<keyword evidence="7" id="KW-1185">Reference proteome</keyword>
<dbReference type="PANTHER" id="PTHR30055:SF234">
    <property type="entry name" value="HTH-TYPE TRANSCRIPTIONAL REGULATOR BETI"/>
    <property type="match status" value="1"/>
</dbReference>
<dbReference type="RefSeq" id="WP_106248222.1">
    <property type="nucleotide sequence ID" value="NZ_PVZC01000005.1"/>
</dbReference>
<dbReference type="GO" id="GO:0000976">
    <property type="term" value="F:transcription cis-regulatory region binding"/>
    <property type="evidence" value="ECO:0007669"/>
    <property type="project" value="TreeGrafter"/>
</dbReference>
<dbReference type="Gene3D" id="1.10.357.10">
    <property type="entry name" value="Tetracycline Repressor, domain 2"/>
    <property type="match status" value="1"/>
</dbReference>
<dbReference type="Proteomes" id="UP000237846">
    <property type="component" value="Unassembled WGS sequence"/>
</dbReference>
<dbReference type="InterPro" id="IPR036271">
    <property type="entry name" value="Tet_transcr_reg_TetR-rel_C_sf"/>
</dbReference>
<evidence type="ECO:0000313" key="7">
    <source>
        <dbReference type="Proteomes" id="UP000237846"/>
    </source>
</evidence>